<dbReference type="EMBL" id="JABVXQ010000001">
    <property type="protein sequence ID" value="KAF6133640.1"/>
    <property type="molecule type" value="Genomic_DNA"/>
</dbReference>
<accession>A0A834BT29</accession>
<dbReference type="GO" id="GO:0012507">
    <property type="term" value="C:ER to Golgi transport vesicle membrane"/>
    <property type="evidence" value="ECO:0007669"/>
    <property type="project" value="TreeGrafter"/>
</dbReference>
<dbReference type="Gene3D" id="1.25.10.10">
    <property type="entry name" value="Leucine-rich Repeat Variant"/>
    <property type="match status" value="1"/>
</dbReference>
<name>A0A834BT29_9CHIR</name>
<evidence type="ECO:0000256" key="1">
    <source>
        <dbReference type="PROSITE-ProRule" id="PRU00259"/>
    </source>
</evidence>
<dbReference type="PANTHER" id="PTHR10013:SF0">
    <property type="entry name" value="GENERAL VESICULAR TRANSPORT FACTOR P115"/>
    <property type="match status" value="1"/>
</dbReference>
<protein>
    <submittedName>
        <fullName evidence="2">USO1 vesicle transport factor</fullName>
    </submittedName>
</protein>
<comment type="caution">
    <text evidence="2">The sequence shown here is derived from an EMBL/GenBank/DDBJ whole genome shotgun (WGS) entry which is preliminary data.</text>
</comment>
<proteinExistence type="predicted"/>
<dbReference type="PANTHER" id="PTHR10013">
    <property type="entry name" value="GENERAL VESICULAR TRANSPORT FACTOR P115"/>
    <property type="match status" value="1"/>
</dbReference>
<evidence type="ECO:0000313" key="2">
    <source>
        <dbReference type="EMBL" id="KAF6133640.1"/>
    </source>
</evidence>
<dbReference type="SUPFAM" id="SSF48371">
    <property type="entry name" value="ARM repeat"/>
    <property type="match status" value="1"/>
</dbReference>
<dbReference type="InterPro" id="IPR024095">
    <property type="entry name" value="Vesicle_P115"/>
</dbReference>
<dbReference type="Proteomes" id="UP000664940">
    <property type="component" value="Unassembled WGS sequence"/>
</dbReference>
<reference evidence="2 3" key="1">
    <citation type="journal article" date="2020" name="Nature">
        <title>Six reference-quality genomes reveal evolution of bat adaptations.</title>
        <authorList>
            <person name="Jebb D."/>
            <person name="Huang Z."/>
            <person name="Pippel M."/>
            <person name="Hughes G.M."/>
            <person name="Lavrichenko K."/>
            <person name="Devanna P."/>
            <person name="Winkler S."/>
            <person name="Jermiin L.S."/>
            <person name="Skirmuntt E.C."/>
            <person name="Katzourakis A."/>
            <person name="Burkitt-Gray L."/>
            <person name="Ray D.A."/>
            <person name="Sullivan K.A.M."/>
            <person name="Roscito J.G."/>
            <person name="Kirilenko B.M."/>
            <person name="Davalos L.M."/>
            <person name="Corthals A.P."/>
            <person name="Power M.L."/>
            <person name="Jones G."/>
            <person name="Ransome R.D."/>
            <person name="Dechmann D.K.N."/>
            <person name="Locatelli A.G."/>
            <person name="Puechmaille S.J."/>
            <person name="Fedrigo O."/>
            <person name="Jarvis E.D."/>
            <person name="Hiller M."/>
            <person name="Vernes S.C."/>
            <person name="Myers E.W."/>
            <person name="Teeling E.C."/>
        </authorList>
    </citation>
    <scope>NUCLEOTIDE SEQUENCE [LARGE SCALE GENOMIC DNA]</scope>
    <source>
        <strain evidence="2">Bat1K_MPI-CBG_1</strain>
    </source>
</reference>
<feature type="repeat" description="ARM" evidence="1">
    <location>
        <begin position="60"/>
        <end position="96"/>
    </location>
</feature>
<evidence type="ECO:0000313" key="3">
    <source>
        <dbReference type="Proteomes" id="UP000664940"/>
    </source>
</evidence>
<gene>
    <name evidence="2" type="ORF">HJG60_020026</name>
</gene>
<dbReference type="InterPro" id="IPR011989">
    <property type="entry name" value="ARM-like"/>
</dbReference>
<dbReference type="GO" id="GO:0045056">
    <property type="term" value="P:transcytosis"/>
    <property type="evidence" value="ECO:0007669"/>
    <property type="project" value="TreeGrafter"/>
</dbReference>
<dbReference type="InterPro" id="IPR000225">
    <property type="entry name" value="Armadillo"/>
</dbReference>
<dbReference type="GO" id="GO:0061025">
    <property type="term" value="P:membrane fusion"/>
    <property type="evidence" value="ECO:0007669"/>
    <property type="project" value="TreeGrafter"/>
</dbReference>
<dbReference type="AlphaFoldDB" id="A0A834BT29"/>
<dbReference type="InterPro" id="IPR016024">
    <property type="entry name" value="ARM-type_fold"/>
</dbReference>
<dbReference type="PROSITE" id="PS50176">
    <property type="entry name" value="ARM_REPEAT"/>
    <property type="match status" value="1"/>
</dbReference>
<dbReference type="GO" id="GO:0005795">
    <property type="term" value="C:Golgi stack"/>
    <property type="evidence" value="ECO:0007669"/>
    <property type="project" value="TreeGrafter"/>
</dbReference>
<organism evidence="2 3">
    <name type="scientific">Phyllostomus discolor</name>
    <name type="common">pale spear-nosed bat</name>
    <dbReference type="NCBI Taxonomy" id="89673"/>
    <lineage>
        <taxon>Eukaryota</taxon>
        <taxon>Metazoa</taxon>
        <taxon>Chordata</taxon>
        <taxon>Craniata</taxon>
        <taxon>Vertebrata</taxon>
        <taxon>Euteleostomi</taxon>
        <taxon>Mammalia</taxon>
        <taxon>Eutheria</taxon>
        <taxon>Laurasiatheria</taxon>
        <taxon>Chiroptera</taxon>
        <taxon>Yangochiroptera</taxon>
        <taxon>Phyllostomidae</taxon>
        <taxon>Phyllostominae</taxon>
        <taxon>Phyllostomus</taxon>
    </lineage>
</organism>
<dbReference type="GO" id="GO:0048211">
    <property type="term" value="P:Golgi vesicle docking"/>
    <property type="evidence" value="ECO:0007669"/>
    <property type="project" value="TreeGrafter"/>
</dbReference>
<sequence length="243" mass="27268">MNFLRGVMGGQSAGPQHTEAETIQKLCDRVASSTLLDDRRNAVRALKSLSKKYRLEVGSQAMEHLTRVLQTDRSDSEIIGYALDTLYNIISNDEEEVEENSTRQSEDLGSQFTEIFIKQQENVTLLLSLLEEFDFHVRWPGVKLLTALLKHLGPQVQQIILVSPMGVSRLMDLLADSREVIRNDGVLLLQALTRSNGAIQKIVAFENAFERLLDIITEEGNSDGGIVVEDCLILLQNLLKNIY</sequence>
<dbReference type="GO" id="GO:0005783">
    <property type="term" value="C:endoplasmic reticulum"/>
    <property type="evidence" value="ECO:0007669"/>
    <property type="project" value="TreeGrafter"/>
</dbReference>
<dbReference type="GO" id="GO:0006886">
    <property type="term" value="P:intracellular protein transport"/>
    <property type="evidence" value="ECO:0007669"/>
    <property type="project" value="TreeGrafter"/>
</dbReference>
<dbReference type="GO" id="GO:0006888">
    <property type="term" value="P:endoplasmic reticulum to Golgi vesicle-mediated transport"/>
    <property type="evidence" value="ECO:0007669"/>
    <property type="project" value="TreeGrafter"/>
</dbReference>